<reference evidence="2" key="1">
    <citation type="journal article" date="2011" name="Proc. Natl. Acad. Sci. U.S.A.">
        <title>Obligate biotrophy features unraveled by the genomic analysis of rust fungi.</title>
        <authorList>
            <person name="Duplessis S."/>
            <person name="Cuomo C.A."/>
            <person name="Lin Y.-C."/>
            <person name="Aerts A."/>
            <person name="Tisserant E."/>
            <person name="Veneault-Fourrey C."/>
            <person name="Joly D.L."/>
            <person name="Hacquard S."/>
            <person name="Amselem J."/>
            <person name="Cantarel B.L."/>
            <person name="Chiu R."/>
            <person name="Coutinho P.M."/>
            <person name="Feau N."/>
            <person name="Field M."/>
            <person name="Frey P."/>
            <person name="Gelhaye E."/>
            <person name="Goldberg J."/>
            <person name="Grabherr M.G."/>
            <person name="Kodira C.D."/>
            <person name="Kohler A."/>
            <person name="Kuees U."/>
            <person name="Lindquist E.A."/>
            <person name="Lucas S.M."/>
            <person name="Mago R."/>
            <person name="Mauceli E."/>
            <person name="Morin E."/>
            <person name="Murat C."/>
            <person name="Pangilinan J.L."/>
            <person name="Park R."/>
            <person name="Pearson M."/>
            <person name="Quesneville H."/>
            <person name="Rouhier N."/>
            <person name="Sakthikumar S."/>
            <person name="Salamov A.A."/>
            <person name="Schmutz J."/>
            <person name="Selles B."/>
            <person name="Shapiro H."/>
            <person name="Tanguay P."/>
            <person name="Tuskan G.A."/>
            <person name="Henrissat B."/>
            <person name="Van de Peer Y."/>
            <person name="Rouze P."/>
            <person name="Ellis J.G."/>
            <person name="Dodds P.N."/>
            <person name="Schein J.E."/>
            <person name="Zhong S."/>
            <person name="Hamelin R.C."/>
            <person name="Grigoriev I.V."/>
            <person name="Szabo L.J."/>
            <person name="Martin F."/>
        </authorList>
    </citation>
    <scope>NUCLEOTIDE SEQUENCE [LARGE SCALE GENOMIC DNA]</scope>
    <source>
        <strain evidence="2">98AG31 / pathotype 3-4-7</strain>
    </source>
</reference>
<name>F4RI75_MELLP</name>
<dbReference type="EMBL" id="GL883102">
    <property type="protein sequence ID" value="EGG08012.1"/>
    <property type="molecule type" value="Genomic_DNA"/>
</dbReference>
<gene>
    <name evidence="1" type="ORF">MELLADRAFT_105462</name>
</gene>
<dbReference type="Proteomes" id="UP000001072">
    <property type="component" value="Unassembled WGS sequence"/>
</dbReference>
<dbReference type="GeneID" id="18922612"/>
<dbReference type="VEuPathDB" id="FungiDB:MELLADRAFT_105462"/>
<sequence>MFRRAIDAAVRQAQYDDYSIVTAVFKKYEDVEEILEEVDALEEDGSNWTSWMAHIGRAIEYITGVEDYLVSKHPQIHSAVGLVIDRCALDVIRRTLPSTLNDEISTCTKAHPAKFRLRRHLNLEVPGNQPRSRINTHCCMINLSELGQEDQVTTGLDTPGVLIAGQYDLSHSIERY</sequence>
<dbReference type="KEGG" id="mlr:MELLADRAFT_105462"/>
<keyword evidence="2" id="KW-1185">Reference proteome</keyword>
<organism evidence="2">
    <name type="scientific">Melampsora larici-populina (strain 98AG31 / pathotype 3-4-7)</name>
    <name type="common">Poplar leaf rust fungus</name>
    <dbReference type="NCBI Taxonomy" id="747676"/>
    <lineage>
        <taxon>Eukaryota</taxon>
        <taxon>Fungi</taxon>
        <taxon>Dikarya</taxon>
        <taxon>Basidiomycota</taxon>
        <taxon>Pucciniomycotina</taxon>
        <taxon>Pucciniomycetes</taxon>
        <taxon>Pucciniales</taxon>
        <taxon>Melampsoraceae</taxon>
        <taxon>Melampsora</taxon>
    </lineage>
</organism>
<proteinExistence type="predicted"/>
<evidence type="ECO:0000313" key="1">
    <source>
        <dbReference type="EMBL" id="EGG08012.1"/>
    </source>
</evidence>
<dbReference type="HOGENOM" id="CLU_130523_0_0_1"/>
<dbReference type="RefSeq" id="XP_007408777.1">
    <property type="nucleotide sequence ID" value="XM_007408715.1"/>
</dbReference>
<dbReference type="AlphaFoldDB" id="F4RI75"/>
<protein>
    <submittedName>
        <fullName evidence="1">Uncharacterized protein</fullName>
    </submittedName>
</protein>
<accession>F4RI75</accession>
<dbReference type="InParanoid" id="F4RI75"/>
<evidence type="ECO:0000313" key="2">
    <source>
        <dbReference type="Proteomes" id="UP000001072"/>
    </source>
</evidence>